<dbReference type="InterPro" id="IPR036942">
    <property type="entry name" value="Beta-barrel_TonB_sf"/>
</dbReference>
<dbReference type="GO" id="GO:0009279">
    <property type="term" value="C:cell outer membrane"/>
    <property type="evidence" value="ECO:0007669"/>
    <property type="project" value="UniProtKB-SubCell"/>
</dbReference>
<feature type="signal peptide" evidence="8">
    <location>
        <begin position="1"/>
        <end position="20"/>
    </location>
</feature>
<evidence type="ECO:0000256" key="4">
    <source>
        <dbReference type="ARBA" id="ARBA00022692"/>
    </source>
</evidence>
<dbReference type="PATRIC" id="fig|1237149.3.peg.144"/>
<evidence type="ECO:0000313" key="10">
    <source>
        <dbReference type="EMBL" id="ELR73772.1"/>
    </source>
</evidence>
<dbReference type="NCBIfam" id="TIGR04056">
    <property type="entry name" value="OMP_RagA_SusC"/>
    <property type="match status" value="1"/>
</dbReference>
<dbReference type="Proteomes" id="UP000011135">
    <property type="component" value="Unassembled WGS sequence"/>
</dbReference>
<evidence type="ECO:0000256" key="6">
    <source>
        <dbReference type="ARBA" id="ARBA00023237"/>
    </source>
</evidence>
<comment type="caution">
    <text evidence="10">The sequence shown here is derived from an EMBL/GenBank/DDBJ whole genome shotgun (WGS) entry which is preliminary data.</text>
</comment>
<feature type="domain" description="TonB-dependent receptor plug" evidence="9">
    <location>
        <begin position="114"/>
        <end position="238"/>
    </location>
</feature>
<evidence type="ECO:0000256" key="7">
    <source>
        <dbReference type="PROSITE-ProRule" id="PRU01360"/>
    </source>
</evidence>
<sequence>MKHKLLLSFMILCLTSAAWAQQITVSGKVTDAADKLGLPGVNIIEKGTTNGTVTDVDGNYSIRVGSGATLLYSYVGYLTEEVPVGGRSVVDIQMEADITQLAEVVVVGYGTQLKREITGSISKVDGQKLQQLQVPSFEAALQGQAAGVQVIQSSGMAGSGSVIRIRGISSVSANGDPLYVVDGIPITADNFLAEANWQNGAFNNNPLAAINPNDIESIEILKDAAAAGIYGSRGANGVILITTKRGKAGKPSFNFSSTVGVSEAVAKPKLLSASEWLELRQEAWELDGNTGAVWVPGYTTAGSSSEERLATLNMLRDQQIDTDWWDLLTRRGFKQTYNLSANFGFKDLTAYVGGSYGKNESYIDGNSFERLSIRANIDYKISDNLDLGVSSSLSRGINERVRVAYTGGLGDAMSVALPVYPVHNSDGTYFRGITRTVANPVFTNDNFQGYTIDDRSITTLSLRYRPIEKLQVSLSGGYDYLDQKNDQWESGILRNDFIDTNGDGEGDTPRNRAERDVRWVDNFNASATAEYDYELSSDSKFKFLVGSEYQQSITSGKNNMVFLGSDVNSTQFKDEGNFSSETQDPQNLFRLNDDKWSFLSFFGRINYSLKGKYLIQGTARTDGSSRFGSNNRFGFFPVLSAAWLLSEESFMDNVGFVDFLKLKAAYGITGNSNFPSNQWIGTYGVNPNGIYNGQPIRYPNKVHNPDLKWETTKSVDIGFELGILNERLDLEVSYYHKRTEDVLMNITLPQYNGFGNFWDNVGEIKNEGVDFTLTSKNITSPNFTWTSTLNVGYNYNEVISIGGYTEDAVGGGTNDTRIVEGSPVGTNFLVRFSRVDPANGRPIYLDINGYETYEYNEQRDRVAVGDVLPDAVGSFNNVFTYKGFDLGVLFVFTIGGNIYDSSSKRQLTFLSDWNVREDVGDRWTQPGDIARYPKVTLSPAEHGNDKEWFNTDLYLHDATYFRMRNISLGYTLPNNLVSKIGLNSAKITLSGTNLLTFTEYPGLDPEVVRDFDNVTDRNLSPNVTYLTPPQEKAYNVTLNVSF</sequence>
<dbReference type="EMBL" id="AMZN01000002">
    <property type="protein sequence ID" value="ELR73772.1"/>
    <property type="molecule type" value="Genomic_DNA"/>
</dbReference>
<dbReference type="RefSeq" id="WP_009577582.1">
    <property type="nucleotide sequence ID" value="NZ_AMZN01000002.1"/>
</dbReference>
<dbReference type="Pfam" id="PF07715">
    <property type="entry name" value="Plug"/>
    <property type="match status" value="1"/>
</dbReference>
<keyword evidence="3 7" id="KW-1134">Transmembrane beta strand</keyword>
<dbReference type="Gene3D" id="2.60.40.1120">
    <property type="entry name" value="Carboxypeptidase-like, regulatory domain"/>
    <property type="match status" value="1"/>
</dbReference>
<keyword evidence="6 7" id="KW-0998">Cell outer membrane</keyword>
<dbReference type="AlphaFoldDB" id="L8K2U8"/>
<dbReference type="InterPro" id="IPR023997">
    <property type="entry name" value="TonB-dep_OMP_SusC/RagA_CS"/>
</dbReference>
<keyword evidence="10" id="KW-0675">Receptor</keyword>
<dbReference type="Gene3D" id="2.170.130.10">
    <property type="entry name" value="TonB-dependent receptor, plug domain"/>
    <property type="match status" value="1"/>
</dbReference>
<organism evidence="10 11">
    <name type="scientific">Fulvivirga imtechensis AK7</name>
    <dbReference type="NCBI Taxonomy" id="1237149"/>
    <lineage>
        <taxon>Bacteria</taxon>
        <taxon>Pseudomonadati</taxon>
        <taxon>Bacteroidota</taxon>
        <taxon>Cytophagia</taxon>
        <taxon>Cytophagales</taxon>
        <taxon>Fulvivirgaceae</taxon>
        <taxon>Fulvivirga</taxon>
    </lineage>
</organism>
<keyword evidence="8" id="KW-0732">Signal</keyword>
<keyword evidence="4 7" id="KW-0812">Transmembrane</keyword>
<dbReference type="InterPro" id="IPR037066">
    <property type="entry name" value="Plug_dom_sf"/>
</dbReference>
<evidence type="ECO:0000256" key="1">
    <source>
        <dbReference type="ARBA" id="ARBA00004571"/>
    </source>
</evidence>
<gene>
    <name evidence="10" type="ORF">C900_01382</name>
</gene>
<reference evidence="10 11" key="1">
    <citation type="submission" date="2012-12" db="EMBL/GenBank/DDBJ databases">
        <title>Genome assembly of Fulvivirga imtechensis AK7.</title>
        <authorList>
            <person name="Nupur N."/>
            <person name="Khatri I."/>
            <person name="Kumar R."/>
            <person name="Subramanian S."/>
            <person name="Pinnaka A."/>
        </authorList>
    </citation>
    <scope>NUCLEOTIDE SEQUENCE [LARGE SCALE GENOMIC DNA]</scope>
    <source>
        <strain evidence="10 11">AK7</strain>
    </source>
</reference>
<dbReference type="SUPFAM" id="SSF56935">
    <property type="entry name" value="Porins"/>
    <property type="match status" value="1"/>
</dbReference>
<comment type="similarity">
    <text evidence="7">Belongs to the TonB-dependent receptor family.</text>
</comment>
<dbReference type="InterPro" id="IPR039426">
    <property type="entry name" value="TonB-dep_rcpt-like"/>
</dbReference>
<proteinExistence type="inferred from homology"/>
<dbReference type="Gene3D" id="2.40.170.20">
    <property type="entry name" value="TonB-dependent receptor, beta-barrel domain"/>
    <property type="match status" value="1"/>
</dbReference>
<evidence type="ECO:0000256" key="5">
    <source>
        <dbReference type="ARBA" id="ARBA00023136"/>
    </source>
</evidence>
<evidence type="ECO:0000313" key="11">
    <source>
        <dbReference type="Proteomes" id="UP000011135"/>
    </source>
</evidence>
<dbReference type="STRING" id="1237149.C900_01382"/>
<feature type="chain" id="PRO_5003993683" evidence="8">
    <location>
        <begin position="21"/>
        <end position="1042"/>
    </location>
</feature>
<dbReference type="NCBIfam" id="TIGR04057">
    <property type="entry name" value="SusC_RagA_signa"/>
    <property type="match status" value="1"/>
</dbReference>
<dbReference type="SUPFAM" id="SSF49464">
    <property type="entry name" value="Carboxypeptidase regulatory domain-like"/>
    <property type="match status" value="1"/>
</dbReference>
<comment type="subcellular location">
    <subcellularLocation>
        <location evidence="1 7">Cell outer membrane</location>
        <topology evidence="1 7">Multi-pass membrane protein</topology>
    </subcellularLocation>
</comment>
<dbReference type="Pfam" id="PF13715">
    <property type="entry name" value="CarbopepD_reg_2"/>
    <property type="match status" value="1"/>
</dbReference>
<dbReference type="OrthoDB" id="9768177at2"/>
<dbReference type="InterPro" id="IPR023996">
    <property type="entry name" value="TonB-dep_OMP_SusC/RagA"/>
</dbReference>
<protein>
    <submittedName>
        <fullName evidence="10">TonB-dependent receptor</fullName>
    </submittedName>
</protein>
<accession>L8K2U8</accession>
<evidence type="ECO:0000259" key="9">
    <source>
        <dbReference type="Pfam" id="PF07715"/>
    </source>
</evidence>
<evidence type="ECO:0000256" key="3">
    <source>
        <dbReference type="ARBA" id="ARBA00022452"/>
    </source>
</evidence>
<dbReference type="FunFam" id="2.170.130.10:FF:000008">
    <property type="entry name" value="SusC/RagA family TonB-linked outer membrane protein"/>
    <property type="match status" value="1"/>
</dbReference>
<dbReference type="InterPro" id="IPR008969">
    <property type="entry name" value="CarboxyPept-like_regulatory"/>
</dbReference>
<name>L8K2U8_9BACT</name>
<keyword evidence="2 7" id="KW-0813">Transport</keyword>
<dbReference type="eggNOG" id="COG4771">
    <property type="taxonomic scope" value="Bacteria"/>
</dbReference>
<dbReference type="PROSITE" id="PS52016">
    <property type="entry name" value="TONB_DEPENDENT_REC_3"/>
    <property type="match status" value="1"/>
</dbReference>
<evidence type="ECO:0000256" key="8">
    <source>
        <dbReference type="SAM" id="SignalP"/>
    </source>
</evidence>
<evidence type="ECO:0000256" key="2">
    <source>
        <dbReference type="ARBA" id="ARBA00022448"/>
    </source>
</evidence>
<keyword evidence="5 7" id="KW-0472">Membrane</keyword>
<dbReference type="InterPro" id="IPR012910">
    <property type="entry name" value="Plug_dom"/>
</dbReference>
<keyword evidence="11" id="KW-1185">Reference proteome</keyword>